<dbReference type="CDD" id="cd13925">
    <property type="entry name" value="RPF"/>
    <property type="match status" value="1"/>
</dbReference>
<sequence length="376" mass="39350">MGTNHPLSLHRLNNTSSVPLRVATSSMLVTLLIGGGLTIAEKKDVDIDINGQILHTTALRQTVREVLAANGIEPGPGYLITPPLDTVVHDGDNIVVRATRTVGLEVDGTEQTIATTALTVGELVNELQLDAVDTVSYPDSAAIPVSGLTVKVTTPKPVTIIVDGVPQTVQVAGSTVAEVLAGAGIAIDGDDLVTPARNAEVTAETVIEVVHRTVDLVETTTVIPAPVVIVEDPTLDEGEEITEAAGKPGTRRQVTQTVTESGRQVGSTVLSDEEISAPQPTTIRRGTKVAAPSVPYGRWDQLAECEASGNWSINTGNGFSGGLQFTPSTWLAYGGGAYAPEAWMASREAQIEVAEKVLAGQGWGAWPACTAKFGWR</sequence>
<dbReference type="EC" id="3.-.-.-" evidence="6"/>
<gene>
    <name evidence="6" type="primary">rpf2</name>
    <name evidence="6" type="ORF">CCHOA_03575</name>
</gene>
<evidence type="ECO:0000259" key="5">
    <source>
        <dbReference type="PROSITE" id="PS51109"/>
    </source>
</evidence>
<dbReference type="SUPFAM" id="SSF53955">
    <property type="entry name" value="Lysozyme-like"/>
    <property type="match status" value="1"/>
</dbReference>
<dbReference type="EMBL" id="CP033896">
    <property type="protein sequence ID" value="AZA13126.1"/>
    <property type="molecule type" value="Genomic_DNA"/>
</dbReference>
<dbReference type="AlphaFoldDB" id="A0A3G6J585"/>
<name>A0A3G6J585_9CORY</name>
<feature type="compositionally biased region" description="Polar residues" evidence="4">
    <location>
        <begin position="252"/>
        <end position="270"/>
    </location>
</feature>
<reference evidence="6 7" key="1">
    <citation type="submission" date="2018-11" db="EMBL/GenBank/DDBJ databases">
        <authorList>
            <person name="Kleinhagauer T."/>
            <person name="Glaeser S.P."/>
            <person name="Spergser J."/>
            <person name="Ruckert C."/>
            <person name="Kaempfer P."/>
            <person name="Busse H.-J."/>
        </authorList>
    </citation>
    <scope>NUCLEOTIDE SEQUENCE [LARGE SCALE GENOMIC DNA]</scope>
    <source>
        <strain evidence="6 7">200CH</strain>
    </source>
</reference>
<keyword evidence="7" id="KW-1185">Reference proteome</keyword>
<dbReference type="KEGG" id="ccho:CCHOA_03575"/>
<proteinExistence type="inferred from homology"/>
<evidence type="ECO:0000256" key="4">
    <source>
        <dbReference type="SAM" id="MobiDB-lite"/>
    </source>
</evidence>
<keyword evidence="2" id="KW-0732">Signal</keyword>
<evidence type="ECO:0000256" key="2">
    <source>
        <dbReference type="ARBA" id="ARBA00022729"/>
    </source>
</evidence>
<dbReference type="Gene3D" id="2.20.230.10">
    <property type="entry name" value="Resuscitation-promoting factor rpfb"/>
    <property type="match status" value="1"/>
</dbReference>
<dbReference type="Pfam" id="PF06737">
    <property type="entry name" value="Transglycosylas"/>
    <property type="match status" value="1"/>
</dbReference>
<comment type="similarity">
    <text evidence="1">Belongs to the transglycosylase family. Rpf subfamily.</text>
</comment>
<evidence type="ECO:0000313" key="6">
    <source>
        <dbReference type="EMBL" id="AZA13126.1"/>
    </source>
</evidence>
<feature type="region of interest" description="Disordered" evidence="4">
    <location>
        <begin position="246"/>
        <end position="273"/>
    </location>
</feature>
<dbReference type="GO" id="GO:0016787">
    <property type="term" value="F:hydrolase activity"/>
    <property type="evidence" value="ECO:0007669"/>
    <property type="project" value="UniProtKB-KW"/>
</dbReference>
<feature type="domain" description="G5" evidence="5">
    <location>
        <begin position="206"/>
        <end position="289"/>
    </location>
</feature>
<evidence type="ECO:0000256" key="3">
    <source>
        <dbReference type="ARBA" id="ARBA00022801"/>
    </source>
</evidence>
<evidence type="ECO:0000313" key="7">
    <source>
        <dbReference type="Proteomes" id="UP000269019"/>
    </source>
</evidence>
<organism evidence="6 7">
    <name type="scientific">Corynebacterium choanae</name>
    <dbReference type="NCBI Taxonomy" id="1862358"/>
    <lineage>
        <taxon>Bacteria</taxon>
        <taxon>Bacillati</taxon>
        <taxon>Actinomycetota</taxon>
        <taxon>Actinomycetes</taxon>
        <taxon>Mycobacteriales</taxon>
        <taxon>Corynebacteriaceae</taxon>
        <taxon>Corynebacterium</taxon>
    </lineage>
</organism>
<evidence type="ECO:0000256" key="1">
    <source>
        <dbReference type="ARBA" id="ARBA00010830"/>
    </source>
</evidence>
<dbReference type="InterPro" id="IPR011098">
    <property type="entry name" value="G5_dom"/>
</dbReference>
<dbReference type="InterPro" id="IPR010618">
    <property type="entry name" value="RPF"/>
</dbReference>
<dbReference type="RefSeq" id="WP_123926829.1">
    <property type="nucleotide sequence ID" value="NZ_CP033896.1"/>
</dbReference>
<keyword evidence="3 6" id="KW-0378">Hydrolase</keyword>
<dbReference type="InterPro" id="IPR023346">
    <property type="entry name" value="Lysozyme-like_dom_sf"/>
</dbReference>
<accession>A0A3G6J585</accession>
<dbReference type="Proteomes" id="UP000269019">
    <property type="component" value="Chromosome"/>
</dbReference>
<dbReference type="Pfam" id="PF03990">
    <property type="entry name" value="DUF348"/>
    <property type="match status" value="3"/>
</dbReference>
<dbReference type="Pfam" id="PF07501">
    <property type="entry name" value="G5"/>
    <property type="match status" value="1"/>
</dbReference>
<dbReference type="OrthoDB" id="1404170at2"/>
<dbReference type="InterPro" id="IPR007137">
    <property type="entry name" value="DUF348"/>
</dbReference>
<dbReference type="SMART" id="SM01208">
    <property type="entry name" value="G5"/>
    <property type="match status" value="1"/>
</dbReference>
<protein>
    <submittedName>
        <fullName evidence="6">Resuscitation-promoting factor Rpf2</fullName>
        <ecNumber evidence="6">3.-.-.-</ecNumber>
    </submittedName>
</protein>
<dbReference type="Gene3D" id="1.10.530.10">
    <property type="match status" value="1"/>
</dbReference>
<dbReference type="PROSITE" id="PS51109">
    <property type="entry name" value="G5"/>
    <property type="match status" value="1"/>
</dbReference>